<evidence type="ECO:0000313" key="7">
    <source>
        <dbReference type="Proteomes" id="UP000247832"/>
    </source>
</evidence>
<comment type="caution">
    <text evidence="6">The sequence shown here is derived from an EMBL/GenBank/DDBJ whole genome shotgun (WGS) entry which is preliminary data.</text>
</comment>
<feature type="domain" description="Carboxylesterase type B" evidence="5">
    <location>
        <begin position="14"/>
        <end position="510"/>
    </location>
</feature>
<protein>
    <recommendedName>
        <fullName evidence="3">Carboxylic ester hydrolase</fullName>
        <ecNumber evidence="3">3.1.1.-</ecNumber>
    </recommendedName>
</protein>
<dbReference type="PANTHER" id="PTHR11559">
    <property type="entry name" value="CARBOXYLESTERASE"/>
    <property type="match status" value="1"/>
</dbReference>
<evidence type="ECO:0000256" key="4">
    <source>
        <dbReference type="SAM" id="MobiDB-lite"/>
    </source>
</evidence>
<evidence type="ECO:0000256" key="3">
    <source>
        <dbReference type="RuleBase" id="RU361235"/>
    </source>
</evidence>
<dbReference type="EC" id="3.1.1.-" evidence="3"/>
<name>A0A2V5L5D7_9MICC</name>
<dbReference type="SUPFAM" id="SSF53474">
    <property type="entry name" value="alpha/beta-Hydrolases"/>
    <property type="match status" value="1"/>
</dbReference>
<dbReference type="InterPro" id="IPR002018">
    <property type="entry name" value="CarbesteraseB"/>
</dbReference>
<evidence type="ECO:0000256" key="2">
    <source>
        <dbReference type="ARBA" id="ARBA00022801"/>
    </source>
</evidence>
<dbReference type="Pfam" id="PF00135">
    <property type="entry name" value="COesterase"/>
    <property type="match status" value="1"/>
</dbReference>
<feature type="region of interest" description="Disordered" evidence="4">
    <location>
        <begin position="78"/>
        <end position="98"/>
    </location>
</feature>
<dbReference type="RefSeq" id="WP_110501438.1">
    <property type="nucleotide sequence ID" value="NZ_QJVD01000013.1"/>
</dbReference>
<feature type="compositionally biased region" description="Low complexity" evidence="4">
    <location>
        <begin position="427"/>
        <end position="443"/>
    </location>
</feature>
<gene>
    <name evidence="6" type="ORF">CVV68_12995</name>
</gene>
<comment type="similarity">
    <text evidence="1 3">Belongs to the type-B carboxylesterase/lipase family.</text>
</comment>
<organism evidence="6 7">
    <name type="scientific">Arthrobacter livingstonensis</name>
    <dbReference type="NCBI Taxonomy" id="670078"/>
    <lineage>
        <taxon>Bacteria</taxon>
        <taxon>Bacillati</taxon>
        <taxon>Actinomycetota</taxon>
        <taxon>Actinomycetes</taxon>
        <taxon>Micrococcales</taxon>
        <taxon>Micrococcaceae</taxon>
        <taxon>Arthrobacter</taxon>
    </lineage>
</organism>
<proteinExistence type="inferred from homology"/>
<dbReference type="Proteomes" id="UP000247832">
    <property type="component" value="Unassembled WGS sequence"/>
</dbReference>
<sequence>MAAQHALIDPTTPPVATTTAGKVRGMWRPCPSMAAGAGAFSHSAAFLGIPFAAAPVGPLRFAAPVPHSHWDGIRDAVEQGPTPHRAGPPEPTLIPEPSVPGESTLNVNVFTPAPSVAAALPVLVYIHGGGFTAGSPASPWYDGAAFNRDGVVTVSVSYRLGFDGFGLIEGAPDNRAVLDWLLALEWVQQNIAAFGGDPARVTLAGQSAGGGAVLTLLGMPRAQPLFAQAYCLSGALGDVSRDKAGALAERLAGLAGVEPTLEGFASVPEERLLELQSKAREPGGGKFSMLRRVISGGLSLGPMVDGELITAPTLDSLHAGIGSDKSLVLGTADDEFAMVVAGMQSKLRFVPVRLLLGQAGLARGNRSDYLAANREVVRSGSAAVLGRYISDAVFRSTALKVAEYRTATAEGGAATSDPVDAPASNQAATASGSTPGTPSESTPGRANTWLFRFSWRSPVFGRAVHCLDVPFFFDCLGADRIDALAGKTPPQALADEVHGAAVSFAISGGPGWDGYAGGLRTKVFDSPSSMVDDGYASVRPLLE</sequence>
<dbReference type="Gene3D" id="3.40.50.1820">
    <property type="entry name" value="alpha/beta hydrolase"/>
    <property type="match status" value="1"/>
</dbReference>
<dbReference type="PROSITE" id="PS00122">
    <property type="entry name" value="CARBOXYLESTERASE_B_1"/>
    <property type="match status" value="1"/>
</dbReference>
<dbReference type="InterPro" id="IPR050309">
    <property type="entry name" value="Type-B_Carboxylest/Lipase"/>
</dbReference>
<dbReference type="GO" id="GO:0016787">
    <property type="term" value="F:hydrolase activity"/>
    <property type="evidence" value="ECO:0007669"/>
    <property type="project" value="UniProtKB-KW"/>
</dbReference>
<accession>A0A2V5L5D7</accession>
<keyword evidence="7" id="KW-1185">Reference proteome</keyword>
<evidence type="ECO:0000259" key="5">
    <source>
        <dbReference type="Pfam" id="PF00135"/>
    </source>
</evidence>
<evidence type="ECO:0000256" key="1">
    <source>
        <dbReference type="ARBA" id="ARBA00005964"/>
    </source>
</evidence>
<dbReference type="InterPro" id="IPR019826">
    <property type="entry name" value="Carboxylesterase_B_AS"/>
</dbReference>
<dbReference type="EMBL" id="QJVD01000013">
    <property type="protein sequence ID" value="PYI66721.1"/>
    <property type="molecule type" value="Genomic_DNA"/>
</dbReference>
<dbReference type="AlphaFoldDB" id="A0A2V5L5D7"/>
<dbReference type="InterPro" id="IPR029058">
    <property type="entry name" value="AB_hydrolase_fold"/>
</dbReference>
<evidence type="ECO:0000313" key="6">
    <source>
        <dbReference type="EMBL" id="PYI66721.1"/>
    </source>
</evidence>
<keyword evidence="2 3" id="KW-0378">Hydrolase</keyword>
<feature type="compositionally biased region" description="Pro residues" evidence="4">
    <location>
        <begin position="86"/>
        <end position="98"/>
    </location>
</feature>
<feature type="region of interest" description="Disordered" evidence="4">
    <location>
        <begin position="411"/>
        <end position="443"/>
    </location>
</feature>
<dbReference type="OrthoDB" id="3199405at2"/>
<reference evidence="6 7" key="1">
    <citation type="submission" date="2018-05" db="EMBL/GenBank/DDBJ databases">
        <title>Genetic diversity of glacier-inhabiting Cryobacterium bacteria in China and description of Cryobacterium mengkeensis sp. nov. and Arthrobacter glacialis sp. nov.</title>
        <authorList>
            <person name="Liu Q."/>
            <person name="Xin Y.-H."/>
        </authorList>
    </citation>
    <scope>NUCLEOTIDE SEQUENCE [LARGE SCALE GENOMIC DNA]</scope>
    <source>
        <strain evidence="6 7">LI2</strain>
    </source>
</reference>